<dbReference type="Proteomes" id="UP000315842">
    <property type="component" value="Unassembled WGS sequence"/>
</dbReference>
<comment type="subunit">
    <text evidence="9">The Tat system comprises two distinct complexes: a TatABC complex, containing multiple copies of TatA, TatB and TatC subunits, and a separate TatA complex, containing only TatA subunits. Substrates initially bind to the TatABC complex, which probably triggers association of the separate TatA complex to form the active translocon.</text>
</comment>
<keyword evidence="5 9" id="KW-0653">Protein transport</keyword>
<evidence type="ECO:0000256" key="5">
    <source>
        <dbReference type="ARBA" id="ARBA00022927"/>
    </source>
</evidence>
<dbReference type="InterPro" id="IPR006312">
    <property type="entry name" value="TatA/E"/>
</dbReference>
<keyword evidence="7 9" id="KW-0811">Translocation</keyword>
<dbReference type="GO" id="GO:0043953">
    <property type="term" value="P:protein transport by the Tat complex"/>
    <property type="evidence" value="ECO:0007669"/>
    <property type="project" value="UniProtKB-UniRule"/>
</dbReference>
<dbReference type="AlphaFoldDB" id="A0A4Y3KCG4"/>
<comment type="subcellular location">
    <subcellularLocation>
        <location evidence="1 9">Cell membrane</location>
        <topology evidence="1 9">Single-pass membrane protein</topology>
    </subcellularLocation>
</comment>
<keyword evidence="2 9" id="KW-0813">Transport</keyword>
<evidence type="ECO:0000256" key="4">
    <source>
        <dbReference type="ARBA" id="ARBA00022692"/>
    </source>
</evidence>
<keyword evidence="8 9" id="KW-0472">Membrane</keyword>
<dbReference type="Gene3D" id="1.20.5.3310">
    <property type="match status" value="1"/>
</dbReference>
<sequence length="85" mass="8595">MLRNLSAWHLVILVAVLVLLFGANKLPELARGVGQSLRIFKSEVKDLTADEPAGSPAAPVGLAPTAPGGVVPAPATPPGPQQPAA</sequence>
<dbReference type="GO" id="GO:0033281">
    <property type="term" value="C:TAT protein transport complex"/>
    <property type="evidence" value="ECO:0007669"/>
    <property type="project" value="UniProtKB-UniRule"/>
</dbReference>
<feature type="region of interest" description="Disordered" evidence="10">
    <location>
        <begin position="50"/>
        <end position="85"/>
    </location>
</feature>
<evidence type="ECO:0000256" key="8">
    <source>
        <dbReference type="ARBA" id="ARBA00023136"/>
    </source>
</evidence>
<comment type="caution">
    <text evidence="11">The sequence shown here is derived from an EMBL/GenBank/DDBJ whole genome shotgun (WGS) entry which is preliminary data.</text>
</comment>
<dbReference type="HAMAP" id="MF_00236">
    <property type="entry name" value="TatA_E"/>
    <property type="match status" value="1"/>
</dbReference>
<comment type="similarity">
    <text evidence="9">Belongs to the TatA/E family.</text>
</comment>
<dbReference type="NCBIfam" id="NF001854">
    <property type="entry name" value="PRK00575.1"/>
    <property type="match status" value="1"/>
</dbReference>
<feature type="compositionally biased region" description="Low complexity" evidence="10">
    <location>
        <begin position="56"/>
        <end position="73"/>
    </location>
</feature>
<name>A0A4Y3KCG4_CELUD</name>
<dbReference type="EMBL" id="BJLP01000034">
    <property type="protein sequence ID" value="GEA81663.1"/>
    <property type="molecule type" value="Genomic_DNA"/>
</dbReference>
<dbReference type="PANTHER" id="PTHR42982:SF8">
    <property type="entry name" value="SEC-INDEPENDENT PROTEIN TRANSLOCASE PROTEIN TATA"/>
    <property type="match status" value="1"/>
</dbReference>
<evidence type="ECO:0000313" key="12">
    <source>
        <dbReference type="Proteomes" id="UP000315842"/>
    </source>
</evidence>
<keyword evidence="6 9" id="KW-1133">Transmembrane helix</keyword>
<comment type="function">
    <text evidence="9">Part of the twin-arginine translocation (Tat) system that transports large folded proteins containing a characteristic twin-arginine motif in their signal peptide across membranes. TatA could form the protein-conducting channel of the Tat system.</text>
</comment>
<keyword evidence="4 9" id="KW-0812">Transmembrane</keyword>
<proteinExistence type="inferred from homology"/>
<gene>
    <name evidence="9" type="primary">tatA</name>
    <name evidence="11" type="ORF">CUD01_21070</name>
</gene>
<keyword evidence="12" id="KW-1185">Reference proteome</keyword>
<keyword evidence="3 9" id="KW-1003">Cell membrane</keyword>
<dbReference type="RefSeq" id="WP_094179442.1">
    <property type="nucleotide sequence ID" value="NZ_BJLP01000034.1"/>
</dbReference>
<protein>
    <recommendedName>
        <fullName evidence="9">Sec-independent protein translocase protein TatA</fullName>
    </recommendedName>
</protein>
<reference evidence="11 12" key="1">
    <citation type="submission" date="2019-06" db="EMBL/GenBank/DDBJ databases">
        <title>Whole genome shotgun sequence of Cellulomonas uda NBRC 3747.</title>
        <authorList>
            <person name="Hosoyama A."/>
            <person name="Uohara A."/>
            <person name="Ohji S."/>
            <person name="Ichikawa N."/>
        </authorList>
    </citation>
    <scope>NUCLEOTIDE SEQUENCE [LARGE SCALE GENOMIC DNA]</scope>
    <source>
        <strain evidence="11 12">NBRC 3747</strain>
    </source>
</reference>
<evidence type="ECO:0000256" key="9">
    <source>
        <dbReference type="HAMAP-Rule" id="MF_00236"/>
    </source>
</evidence>
<dbReference type="GO" id="GO:0008320">
    <property type="term" value="F:protein transmembrane transporter activity"/>
    <property type="evidence" value="ECO:0007669"/>
    <property type="project" value="UniProtKB-UniRule"/>
</dbReference>
<evidence type="ECO:0000256" key="10">
    <source>
        <dbReference type="SAM" id="MobiDB-lite"/>
    </source>
</evidence>
<dbReference type="PANTHER" id="PTHR42982">
    <property type="entry name" value="SEC-INDEPENDENT PROTEIN TRANSLOCASE PROTEIN TATA"/>
    <property type="match status" value="1"/>
</dbReference>
<dbReference type="InterPro" id="IPR003369">
    <property type="entry name" value="TatA/B/E"/>
</dbReference>
<evidence type="ECO:0000256" key="3">
    <source>
        <dbReference type="ARBA" id="ARBA00022475"/>
    </source>
</evidence>
<dbReference type="NCBIfam" id="TIGR01411">
    <property type="entry name" value="tatAE"/>
    <property type="match status" value="1"/>
</dbReference>
<accession>A0A4Y3KCG4</accession>
<organism evidence="11 12">
    <name type="scientific">Cellulomonas uda</name>
    <dbReference type="NCBI Taxonomy" id="1714"/>
    <lineage>
        <taxon>Bacteria</taxon>
        <taxon>Bacillati</taxon>
        <taxon>Actinomycetota</taxon>
        <taxon>Actinomycetes</taxon>
        <taxon>Micrococcales</taxon>
        <taxon>Cellulomonadaceae</taxon>
        <taxon>Cellulomonas</taxon>
    </lineage>
</organism>
<evidence type="ECO:0000256" key="1">
    <source>
        <dbReference type="ARBA" id="ARBA00004162"/>
    </source>
</evidence>
<evidence type="ECO:0000313" key="11">
    <source>
        <dbReference type="EMBL" id="GEA81663.1"/>
    </source>
</evidence>
<feature type="compositionally biased region" description="Pro residues" evidence="10">
    <location>
        <begin position="74"/>
        <end position="85"/>
    </location>
</feature>
<dbReference type="Pfam" id="PF02416">
    <property type="entry name" value="TatA_B_E"/>
    <property type="match status" value="1"/>
</dbReference>
<evidence type="ECO:0000256" key="2">
    <source>
        <dbReference type="ARBA" id="ARBA00022448"/>
    </source>
</evidence>
<evidence type="ECO:0000256" key="7">
    <source>
        <dbReference type="ARBA" id="ARBA00023010"/>
    </source>
</evidence>
<evidence type="ECO:0000256" key="6">
    <source>
        <dbReference type="ARBA" id="ARBA00022989"/>
    </source>
</evidence>